<dbReference type="PANTHER" id="PTHR33710">
    <property type="entry name" value="BNAC02G09200D PROTEIN"/>
    <property type="match status" value="1"/>
</dbReference>
<organism evidence="2 3">
    <name type="scientific">Rehmannia glutinosa</name>
    <name type="common">Chinese foxglove</name>
    <dbReference type="NCBI Taxonomy" id="99300"/>
    <lineage>
        <taxon>Eukaryota</taxon>
        <taxon>Viridiplantae</taxon>
        <taxon>Streptophyta</taxon>
        <taxon>Embryophyta</taxon>
        <taxon>Tracheophyta</taxon>
        <taxon>Spermatophyta</taxon>
        <taxon>Magnoliopsida</taxon>
        <taxon>eudicotyledons</taxon>
        <taxon>Gunneridae</taxon>
        <taxon>Pentapetalae</taxon>
        <taxon>asterids</taxon>
        <taxon>lamiids</taxon>
        <taxon>Lamiales</taxon>
        <taxon>Orobanchaceae</taxon>
        <taxon>Rehmannieae</taxon>
        <taxon>Rehmannia</taxon>
    </lineage>
</organism>
<name>A0ABR0UUF0_REHGL</name>
<evidence type="ECO:0000259" key="1">
    <source>
        <dbReference type="Pfam" id="PF03372"/>
    </source>
</evidence>
<reference evidence="2 3" key="1">
    <citation type="journal article" date="2021" name="Comput. Struct. Biotechnol. J.">
        <title>De novo genome assembly of the potent medicinal plant Rehmannia glutinosa using nanopore technology.</title>
        <authorList>
            <person name="Ma L."/>
            <person name="Dong C."/>
            <person name="Song C."/>
            <person name="Wang X."/>
            <person name="Zheng X."/>
            <person name="Niu Y."/>
            <person name="Chen S."/>
            <person name="Feng W."/>
        </authorList>
    </citation>
    <scope>NUCLEOTIDE SEQUENCE [LARGE SCALE GENOMIC DNA]</scope>
    <source>
        <strain evidence="2">DH-2019</strain>
    </source>
</reference>
<sequence length="365" mass="42663">MNLLGWNCRGLGNLEQFKSFASLLAKVSHSIFLCETKCAQSIIDKLKSDLGYHGIVVDSVGRAGGLALLWRKNIQVSLRIFSTRFIDVDVSYQNSTFRVTVSTGSQDVSQRWNFWNLFKHLKTHSFTPWLCLGDFNEVLLQSEFHGRGLRVEWQIQNFREALQHCALSDMGYSGSQFTWHRLLTHPYTQKARLDRCVGNDALRSLFPRHMIEHLNSISSDHHAIFVTLHHTHSQPQRSRRKNPFRFEAYWIKSKDCEKVIQESWNSSLDSLNDKIQNCSIGLLHWSRKSVGDLDKKIKEIKKCIEKLQQGRITEDVNTRIHELKMLYDLLLEQNNLKWKQRAKQHWYKEGDRNTNFFHNFAGQTS</sequence>
<gene>
    <name evidence="2" type="ORF">DH2020_039965</name>
</gene>
<evidence type="ECO:0000313" key="2">
    <source>
        <dbReference type="EMBL" id="KAK6126320.1"/>
    </source>
</evidence>
<dbReference type="Gene3D" id="3.60.10.10">
    <property type="entry name" value="Endonuclease/exonuclease/phosphatase"/>
    <property type="match status" value="1"/>
</dbReference>
<comment type="caution">
    <text evidence="2">The sequence shown here is derived from an EMBL/GenBank/DDBJ whole genome shotgun (WGS) entry which is preliminary data.</text>
</comment>
<dbReference type="PANTHER" id="PTHR33710:SF77">
    <property type="entry name" value="DNASE I-LIKE SUPERFAMILY PROTEIN"/>
    <property type="match status" value="1"/>
</dbReference>
<proteinExistence type="predicted"/>
<feature type="domain" description="Endonuclease/exonuclease/phosphatase" evidence="1">
    <location>
        <begin position="6"/>
        <end position="221"/>
    </location>
</feature>
<dbReference type="SUPFAM" id="SSF56219">
    <property type="entry name" value="DNase I-like"/>
    <property type="match status" value="1"/>
</dbReference>
<keyword evidence="3" id="KW-1185">Reference proteome</keyword>
<evidence type="ECO:0000313" key="3">
    <source>
        <dbReference type="Proteomes" id="UP001318860"/>
    </source>
</evidence>
<dbReference type="Pfam" id="PF03372">
    <property type="entry name" value="Exo_endo_phos"/>
    <property type="match status" value="1"/>
</dbReference>
<dbReference type="EMBL" id="JABTTQ020002054">
    <property type="protein sequence ID" value="KAK6126320.1"/>
    <property type="molecule type" value="Genomic_DNA"/>
</dbReference>
<dbReference type="InterPro" id="IPR005135">
    <property type="entry name" value="Endo/exonuclease/phosphatase"/>
</dbReference>
<accession>A0ABR0UUF0</accession>
<dbReference type="Proteomes" id="UP001318860">
    <property type="component" value="Unassembled WGS sequence"/>
</dbReference>
<protein>
    <recommendedName>
        <fullName evidence="1">Endonuclease/exonuclease/phosphatase domain-containing protein</fullName>
    </recommendedName>
</protein>
<dbReference type="InterPro" id="IPR036691">
    <property type="entry name" value="Endo/exonu/phosph_ase_sf"/>
</dbReference>